<reference evidence="1 2" key="1">
    <citation type="submission" date="2016-06" db="EMBL/GenBank/DDBJ databases">
        <authorList>
            <person name="Kjaerup R.B."/>
            <person name="Dalgaard T.S."/>
            <person name="Juul-Madsen H.R."/>
        </authorList>
    </citation>
    <scope>NUCLEOTIDE SEQUENCE [LARGE SCALE GENOMIC DNA]</scope>
    <source>
        <strain evidence="1 2">DSM 43913</strain>
    </source>
</reference>
<organism evidence="1 2">
    <name type="scientific">Micromonospora echinofusca</name>
    <dbReference type="NCBI Taxonomy" id="47858"/>
    <lineage>
        <taxon>Bacteria</taxon>
        <taxon>Bacillati</taxon>
        <taxon>Actinomycetota</taxon>
        <taxon>Actinomycetes</taxon>
        <taxon>Micromonosporales</taxon>
        <taxon>Micromonosporaceae</taxon>
        <taxon>Micromonospora</taxon>
    </lineage>
</organism>
<evidence type="ECO:0000313" key="1">
    <source>
        <dbReference type="EMBL" id="SCG15008.1"/>
    </source>
</evidence>
<dbReference type="Proteomes" id="UP000198251">
    <property type="component" value="Chromosome I"/>
</dbReference>
<protein>
    <submittedName>
        <fullName evidence="1">Uncharacterized protein</fullName>
    </submittedName>
</protein>
<dbReference type="EMBL" id="LT607733">
    <property type="protein sequence ID" value="SCG15008.1"/>
    <property type="molecule type" value="Genomic_DNA"/>
</dbReference>
<gene>
    <name evidence="1" type="ORF">GA0070610_1236</name>
</gene>
<name>A0A1C5G5N1_MICEH</name>
<accession>A0A1C5G5N1</accession>
<keyword evidence="2" id="KW-1185">Reference proteome</keyword>
<proteinExistence type="predicted"/>
<evidence type="ECO:0000313" key="2">
    <source>
        <dbReference type="Proteomes" id="UP000198251"/>
    </source>
</evidence>
<sequence>MADNRPVFDFGVPGYQPTWLHARRDVEAAHGARLAALAGRTLTHVWLVWDLDEDEWFADCPVLLDFAGEQVEVNHQKFDDLSITWNSVSPARPVTWPTSDDFRLAWRAEPLPGLAALPGHRLREVALLEWWDEKGDLANGSLALGFAFADTDLVVHNGLDENALTVGSLDPHYRRHPLGPANRSR</sequence>
<dbReference type="AlphaFoldDB" id="A0A1C5G5N1"/>